<feature type="signal peptide" evidence="1">
    <location>
        <begin position="1"/>
        <end position="21"/>
    </location>
</feature>
<evidence type="ECO:0000313" key="3">
    <source>
        <dbReference type="Proteomes" id="UP000886523"/>
    </source>
</evidence>
<dbReference type="EMBL" id="MU128918">
    <property type="protein sequence ID" value="KAF9519436.1"/>
    <property type="molecule type" value="Genomic_DNA"/>
</dbReference>
<dbReference type="Proteomes" id="UP000886523">
    <property type="component" value="Unassembled WGS sequence"/>
</dbReference>
<feature type="chain" id="PRO_5040221358" evidence="1">
    <location>
        <begin position="22"/>
        <end position="169"/>
    </location>
</feature>
<protein>
    <submittedName>
        <fullName evidence="2">Uncharacterized protein</fullName>
    </submittedName>
</protein>
<organism evidence="2 3">
    <name type="scientific">Hydnum rufescens UP504</name>
    <dbReference type="NCBI Taxonomy" id="1448309"/>
    <lineage>
        <taxon>Eukaryota</taxon>
        <taxon>Fungi</taxon>
        <taxon>Dikarya</taxon>
        <taxon>Basidiomycota</taxon>
        <taxon>Agaricomycotina</taxon>
        <taxon>Agaricomycetes</taxon>
        <taxon>Cantharellales</taxon>
        <taxon>Hydnaceae</taxon>
        <taxon>Hydnum</taxon>
    </lineage>
</organism>
<comment type="caution">
    <text evidence="2">The sequence shown here is derived from an EMBL/GenBank/DDBJ whole genome shotgun (WGS) entry which is preliminary data.</text>
</comment>
<dbReference type="OrthoDB" id="202825at2759"/>
<keyword evidence="1" id="KW-0732">Signal</keyword>
<proteinExistence type="predicted"/>
<feature type="non-terminal residue" evidence="2">
    <location>
        <position position="169"/>
    </location>
</feature>
<sequence length="169" mass="18396">MAHTPHITFLLLCSSEPLTKALPLPQKPSSSLPDLNLILIAEKHSDPIPTVAHPSQVADALDQLNHPKTEVLAQTEVPVGPPSIDYPPPFDDPHFKRHKLNSHINIYFSHKSHLCNVIIILMSDHRSSPMKTFKAYEVPLAGDRVTIAIIAECGPISVSHAKSTGDSSG</sequence>
<accession>A0A9P6BAU9</accession>
<name>A0A9P6BAU9_9AGAM</name>
<reference evidence="2" key="1">
    <citation type="journal article" date="2020" name="Nat. Commun.">
        <title>Large-scale genome sequencing of mycorrhizal fungi provides insights into the early evolution of symbiotic traits.</title>
        <authorList>
            <person name="Miyauchi S."/>
            <person name="Kiss E."/>
            <person name="Kuo A."/>
            <person name="Drula E."/>
            <person name="Kohler A."/>
            <person name="Sanchez-Garcia M."/>
            <person name="Morin E."/>
            <person name="Andreopoulos B."/>
            <person name="Barry K.W."/>
            <person name="Bonito G."/>
            <person name="Buee M."/>
            <person name="Carver A."/>
            <person name="Chen C."/>
            <person name="Cichocki N."/>
            <person name="Clum A."/>
            <person name="Culley D."/>
            <person name="Crous P.W."/>
            <person name="Fauchery L."/>
            <person name="Girlanda M."/>
            <person name="Hayes R.D."/>
            <person name="Keri Z."/>
            <person name="LaButti K."/>
            <person name="Lipzen A."/>
            <person name="Lombard V."/>
            <person name="Magnuson J."/>
            <person name="Maillard F."/>
            <person name="Murat C."/>
            <person name="Nolan M."/>
            <person name="Ohm R.A."/>
            <person name="Pangilinan J."/>
            <person name="Pereira M.F."/>
            <person name="Perotto S."/>
            <person name="Peter M."/>
            <person name="Pfister S."/>
            <person name="Riley R."/>
            <person name="Sitrit Y."/>
            <person name="Stielow J.B."/>
            <person name="Szollosi G."/>
            <person name="Zifcakova L."/>
            <person name="Stursova M."/>
            <person name="Spatafora J.W."/>
            <person name="Tedersoo L."/>
            <person name="Vaario L.M."/>
            <person name="Yamada A."/>
            <person name="Yan M."/>
            <person name="Wang P."/>
            <person name="Xu J."/>
            <person name="Bruns T."/>
            <person name="Baldrian P."/>
            <person name="Vilgalys R."/>
            <person name="Dunand C."/>
            <person name="Henrissat B."/>
            <person name="Grigoriev I.V."/>
            <person name="Hibbett D."/>
            <person name="Nagy L.G."/>
            <person name="Martin F.M."/>
        </authorList>
    </citation>
    <scope>NUCLEOTIDE SEQUENCE</scope>
    <source>
        <strain evidence="2">UP504</strain>
    </source>
</reference>
<evidence type="ECO:0000313" key="2">
    <source>
        <dbReference type="EMBL" id="KAF9519436.1"/>
    </source>
</evidence>
<gene>
    <name evidence="2" type="ORF">BS47DRAFT_1337262</name>
</gene>
<keyword evidence="3" id="KW-1185">Reference proteome</keyword>
<evidence type="ECO:0000256" key="1">
    <source>
        <dbReference type="SAM" id="SignalP"/>
    </source>
</evidence>
<dbReference type="AlphaFoldDB" id="A0A9P6BAU9"/>